<feature type="non-terminal residue" evidence="3">
    <location>
        <position position="1502"/>
    </location>
</feature>
<comment type="caution">
    <text evidence="3">The sequence shown here is derived from an EMBL/GenBank/DDBJ whole genome shotgun (WGS) entry which is preliminary data.</text>
</comment>
<reference evidence="3 4" key="1">
    <citation type="journal article" date="2016" name="Nat. Commun.">
        <title>Thousands of microbial genomes shed light on interconnected biogeochemical processes in an aquifer system.</title>
        <authorList>
            <person name="Anantharaman K."/>
            <person name="Brown C.T."/>
            <person name="Hug L.A."/>
            <person name="Sharon I."/>
            <person name="Castelle C.J."/>
            <person name="Probst A.J."/>
            <person name="Thomas B.C."/>
            <person name="Singh A."/>
            <person name="Wilkins M.J."/>
            <person name="Karaoz U."/>
            <person name="Brodie E.L."/>
            <person name="Williams K.H."/>
            <person name="Hubbard S.S."/>
            <person name="Banfield J.F."/>
        </authorList>
    </citation>
    <scope>NUCLEOTIDE SEQUENCE [LARGE SCALE GENOMIC DNA]</scope>
</reference>
<gene>
    <name evidence="3" type="ORF">A2397_03375</name>
</gene>
<dbReference type="InterPro" id="IPR011625">
    <property type="entry name" value="A2M_N_BRD"/>
</dbReference>
<name>A0A1F4ZTG4_9BACT</name>
<dbReference type="Pfam" id="PF13205">
    <property type="entry name" value="Big_5"/>
    <property type="match status" value="1"/>
</dbReference>
<dbReference type="STRING" id="1797263.A2397_03375"/>
<dbReference type="Proteomes" id="UP000176424">
    <property type="component" value="Unassembled WGS sequence"/>
</dbReference>
<dbReference type="GO" id="GO:0004866">
    <property type="term" value="F:endopeptidase inhibitor activity"/>
    <property type="evidence" value="ECO:0007669"/>
    <property type="project" value="InterPro"/>
</dbReference>
<evidence type="ECO:0000313" key="3">
    <source>
        <dbReference type="EMBL" id="OGD09723.1"/>
    </source>
</evidence>
<dbReference type="Pfam" id="PF00207">
    <property type="entry name" value="A2M"/>
    <property type="match status" value="1"/>
</dbReference>
<keyword evidence="1" id="KW-0732">Signal</keyword>
<evidence type="ECO:0000256" key="1">
    <source>
        <dbReference type="ARBA" id="ARBA00022729"/>
    </source>
</evidence>
<dbReference type="InterPro" id="IPR051802">
    <property type="entry name" value="YfhM-like"/>
</dbReference>
<dbReference type="Gene3D" id="2.60.40.1930">
    <property type="match status" value="1"/>
</dbReference>
<accession>A0A1F4ZTG4</accession>
<dbReference type="PANTHER" id="PTHR40094:SF1">
    <property type="entry name" value="UBIQUITIN DOMAIN-CONTAINING PROTEIN"/>
    <property type="match status" value="1"/>
</dbReference>
<dbReference type="InterPro" id="IPR001599">
    <property type="entry name" value="Macroglobln_a2"/>
</dbReference>
<evidence type="ECO:0000259" key="2">
    <source>
        <dbReference type="SMART" id="SM01360"/>
    </source>
</evidence>
<dbReference type="InterPro" id="IPR032812">
    <property type="entry name" value="SbsA_Ig"/>
</dbReference>
<organism evidence="3 4">
    <name type="scientific">Candidatus Amesbacteria bacterium RIFOXYB1_FULL_44_23</name>
    <dbReference type="NCBI Taxonomy" id="1797263"/>
    <lineage>
        <taxon>Bacteria</taxon>
        <taxon>Candidatus Amesiibacteriota</taxon>
    </lineage>
</organism>
<evidence type="ECO:0000313" key="4">
    <source>
        <dbReference type="Proteomes" id="UP000176424"/>
    </source>
</evidence>
<dbReference type="EMBL" id="MEXR01000025">
    <property type="protein sequence ID" value="OGD09723.1"/>
    <property type="molecule type" value="Genomic_DNA"/>
</dbReference>
<proteinExistence type="predicted"/>
<dbReference type="Pfam" id="PF07703">
    <property type="entry name" value="A2M_BRD"/>
    <property type="match status" value="1"/>
</dbReference>
<sequence>MGKIRRFKWVGLVIFLLILFLAGAIIIKRPSLKQPISGQVQQSIPAPQGYTKLVVPGREEPFFSLKPITASVWGILPKQTFELTAKEPMEKSAIEKYLNTTRPMTVTQLSPTLFRLEPISALAVDEVLNIKMAVKGIAKTNDQTWDRDYGWSFQAQGKFKITGSLPGGKKTEVPLTTGIELTFSQDDFKNPEPYLTISPTIQFRTEKHGQTWAIVPNTPLKPKTVYTVTLKKGLSLESRDDRIADDYSFSFQTAEERKDKTPPPHLSISEDSIQVSLNQPPTVKVYTANWLPDASVKARIYKFNSGSEFVASRKAVEKRKRSWYRQYQEDAPVDVNSLGKIAEAEIQVQVSDRLQYLQLPAPFSEGLYLVQFWYDDNKKLEQAWVQATNLAAYVTAGREQTLVWANDLTTKTPVSGAMVNVFGASGGNYTGGNGITVFSTPDILYGQDSQYLQIKSTQGSEVYLPVESLEGKTKQNEMTSDDYWSYLYYERTLYKPSDTVNFWGVVKKRDSGLTPSTVNLSMTKGYYGEDNLVISSKNIDVNSDGTFMGSISFEEIPAGWYELEMKTGELLLTSSGFEVEEFEKPEMKIEVTADKKAVFAGEKVNFNAFMSFFDGTPGKQVAVSVYRGLDSTRTSKTTNNMGQVALEYTPEFIVPSDNYNPYPRYESLTITPELAQNSKVEGYASVIVYGSRVMLTSDSSQDGSLAKLKATLNRVDLTGLNDSTSSNVKASLVANAQTSLTVTKSWWDKVEEGTYYDFIEKRTRPSYTYVRKSETWPVKTLVSNNAGEVNFEFEMETGRNYTTLLVANDENGRPYKLQNYFYYYQNNQNEVESSSTPKLTLGKKINEYSLNENIAAKITENGENYADSADNRFLFIAANRGRQDYFVQETPEVTFPFAAKYVPNLTLGAVIFTGSYYLPVTGECEWEWYCWDYYRGFMFNGVNLVYKKQDSKLDLTIGMDKPKYQPGETAQVTVSVSQNSQPVINTDVNIVLVDQALAAIGGVIAPDPLNRLYKSVSNMIYYNYYSHRPVLPSASEAEKGGGGGDVREVFKDTAFFGRARTDSEGKATFKIDLSDNITTWIVYGQTVTAGLEAGFTKSELVASKDFFVTNEAPRQYLAFDKPMVTTSGYGRALKEGDLINYETFIPIDNQNLAKQAKTERAFKEVSFPIYSLPVGDYKLAVKGTLGNLTDQVVYPFSIIDSRISFRTGKKFSLLSGNSLQGPELGGVKTDQPISLTVSDQGQGKYYDQLERYCYSRSNRLEKWIARTVAFEILAERFSQKNCGSGDWDLLKFQEISGGLSQVKWGGSNLETTVWAIRADGSKFDQDKLINYLSNQLTQKSANNKQKLLAVWGLAMLEKPQVLLLDRLIDTSTTAEEKLIGALALVSTGQTEKARDLYLDILADWAYTSKPYVRIEGQNSDQIVTNTAWAALVGSQVEKTYNEGLAFYLRDYGWQARNVLLDLTYISNINEELAKLPKEATKINLTAGSINKSWDLSKGERER</sequence>
<dbReference type="SMART" id="SM01360">
    <property type="entry name" value="A2M"/>
    <property type="match status" value="1"/>
</dbReference>
<dbReference type="PANTHER" id="PTHR40094">
    <property type="entry name" value="ALPHA-2-MACROGLOBULIN HOMOLOG"/>
    <property type="match status" value="1"/>
</dbReference>
<protein>
    <recommendedName>
        <fullName evidence="2">Alpha-2-macroglobulin domain-containing protein</fullName>
    </recommendedName>
</protein>
<feature type="domain" description="Alpha-2-macroglobulin" evidence="2">
    <location>
        <begin position="1053"/>
        <end position="1143"/>
    </location>
</feature>